<dbReference type="EMBL" id="CM017878">
    <property type="protein sequence ID" value="KAG1354837.1"/>
    <property type="molecule type" value="Genomic_DNA"/>
</dbReference>
<dbReference type="AlphaFoldDB" id="A0A8K0IFS4"/>
<dbReference type="FunFam" id="3.40.50.2000:FF:000064">
    <property type="entry name" value="Glycosyltransferase"/>
    <property type="match status" value="1"/>
</dbReference>
<gene>
    <name evidence="6" type="ORF">COCNU_07G009490</name>
</gene>
<name>A0A8K0IFS4_COCNU</name>
<sequence length="500" mass="55424">MPMEDQKPHHVVLFPYLAHGHFIPFLALAELIHRRYPTYTLTLVSTPLNVQNLLSSLPPTFPIRLRALPFSPSAHGLPSTAESTADIPFDLFINLFQASEALKPAFDQLIADIIQEEGRPSLCIIADHFLGWTVQVARKHGVFHSIFITGGTYGTAVYFSLWTHLPHALTTSDEFSLPDFPDTRIHRSRLAKNILVADGADSWSVFLQRQISLCSGTDAVLANTVEEFENTGLRMLRRIMGIPVRPIGPLIRPPAFPSSSTADKNFIIGWLGLHPPGSVLYISFGSQNTITASQMMELAMGLEASGRAFIWVIRAPVGFDIKGEFRADWLPEAFEERMRERKVGLLQHGWAPQLEILSHPSTGAFLSHCGWNSVLESLSRGVPIIGWPLTADQLYNSKKLVEEVGVCVEVARTNIESTRVERGEVSRVVKMAMGETEKGREMRRRAEEIREVMMGAWAEGVGSSVKGLEEFFRAVGSMRKASGVRAPGELHVDAPESVGR</sequence>
<dbReference type="OrthoDB" id="5835829at2759"/>
<dbReference type="CDD" id="cd03784">
    <property type="entry name" value="GT1_Gtf-like"/>
    <property type="match status" value="1"/>
</dbReference>
<dbReference type="InterPro" id="IPR035595">
    <property type="entry name" value="UDP_glycos_trans_CS"/>
</dbReference>
<dbReference type="PANTHER" id="PTHR48047">
    <property type="entry name" value="GLYCOSYLTRANSFERASE"/>
    <property type="match status" value="1"/>
</dbReference>
<evidence type="ECO:0000256" key="2">
    <source>
        <dbReference type="ARBA" id="ARBA00022676"/>
    </source>
</evidence>
<accession>A0A8K0IFS4</accession>
<reference evidence="6" key="2">
    <citation type="submission" date="2019-07" db="EMBL/GenBank/DDBJ databases">
        <authorList>
            <person name="Yang Y."/>
            <person name="Bocs S."/>
            <person name="Baudouin L."/>
        </authorList>
    </citation>
    <scope>NUCLEOTIDE SEQUENCE</scope>
    <source>
        <tissue evidence="6">Spear leaf of Hainan Tall coconut</tissue>
    </source>
</reference>
<keyword evidence="2 4" id="KW-0328">Glycosyltransferase</keyword>
<dbReference type="PANTHER" id="PTHR48047:SF107">
    <property type="entry name" value="UDP-GLYCOSYLTRANSFERASE 92A1-LIKE"/>
    <property type="match status" value="1"/>
</dbReference>
<keyword evidence="3 4" id="KW-0808">Transferase</keyword>
<comment type="similarity">
    <text evidence="1 4">Belongs to the UDP-glycosyltransferase family.</text>
</comment>
<dbReference type="Proteomes" id="UP000797356">
    <property type="component" value="Chromosome 7"/>
</dbReference>
<dbReference type="SUPFAM" id="SSF53756">
    <property type="entry name" value="UDP-Glycosyltransferase/glycogen phosphorylase"/>
    <property type="match status" value="1"/>
</dbReference>
<dbReference type="EC" id="2.4.1.-" evidence="5"/>
<dbReference type="Gene3D" id="3.40.50.2000">
    <property type="entry name" value="Glycogen Phosphorylase B"/>
    <property type="match status" value="2"/>
</dbReference>
<evidence type="ECO:0000256" key="1">
    <source>
        <dbReference type="ARBA" id="ARBA00009995"/>
    </source>
</evidence>
<dbReference type="PROSITE" id="PS00375">
    <property type="entry name" value="UDPGT"/>
    <property type="match status" value="1"/>
</dbReference>
<evidence type="ECO:0000313" key="7">
    <source>
        <dbReference type="Proteomes" id="UP000797356"/>
    </source>
</evidence>
<evidence type="ECO:0000313" key="6">
    <source>
        <dbReference type="EMBL" id="KAG1354837.1"/>
    </source>
</evidence>
<reference evidence="6" key="1">
    <citation type="journal article" date="2017" name="Gigascience">
        <title>The genome draft of coconut (Cocos nucifera).</title>
        <authorList>
            <person name="Xiao Y."/>
            <person name="Xu P."/>
            <person name="Fan H."/>
            <person name="Baudouin L."/>
            <person name="Xia W."/>
            <person name="Bocs S."/>
            <person name="Xu J."/>
            <person name="Li Q."/>
            <person name="Guo A."/>
            <person name="Zhou L."/>
            <person name="Li J."/>
            <person name="Wu Y."/>
            <person name="Ma Z."/>
            <person name="Armero A."/>
            <person name="Issali A.E."/>
            <person name="Liu N."/>
            <person name="Peng M."/>
            <person name="Yang Y."/>
        </authorList>
    </citation>
    <scope>NUCLEOTIDE SEQUENCE</scope>
    <source>
        <tissue evidence="6">Spear leaf of Hainan Tall coconut</tissue>
    </source>
</reference>
<evidence type="ECO:0000256" key="5">
    <source>
        <dbReference type="RuleBase" id="RU362057"/>
    </source>
</evidence>
<organism evidence="6 7">
    <name type="scientific">Cocos nucifera</name>
    <name type="common">Coconut palm</name>
    <dbReference type="NCBI Taxonomy" id="13894"/>
    <lineage>
        <taxon>Eukaryota</taxon>
        <taxon>Viridiplantae</taxon>
        <taxon>Streptophyta</taxon>
        <taxon>Embryophyta</taxon>
        <taxon>Tracheophyta</taxon>
        <taxon>Spermatophyta</taxon>
        <taxon>Magnoliopsida</taxon>
        <taxon>Liliopsida</taxon>
        <taxon>Arecaceae</taxon>
        <taxon>Arecoideae</taxon>
        <taxon>Cocoseae</taxon>
        <taxon>Attaleinae</taxon>
        <taxon>Cocos</taxon>
    </lineage>
</organism>
<dbReference type="GO" id="GO:0035251">
    <property type="term" value="F:UDP-glucosyltransferase activity"/>
    <property type="evidence" value="ECO:0007669"/>
    <property type="project" value="TreeGrafter"/>
</dbReference>
<comment type="caution">
    <text evidence="6">The sequence shown here is derived from an EMBL/GenBank/DDBJ whole genome shotgun (WGS) entry which is preliminary data.</text>
</comment>
<evidence type="ECO:0000256" key="3">
    <source>
        <dbReference type="ARBA" id="ARBA00022679"/>
    </source>
</evidence>
<dbReference type="InterPro" id="IPR002213">
    <property type="entry name" value="UDP_glucos_trans"/>
</dbReference>
<keyword evidence="7" id="KW-1185">Reference proteome</keyword>
<proteinExistence type="inferred from homology"/>
<evidence type="ECO:0000256" key="4">
    <source>
        <dbReference type="RuleBase" id="RU003718"/>
    </source>
</evidence>
<dbReference type="Pfam" id="PF00201">
    <property type="entry name" value="UDPGT"/>
    <property type="match status" value="1"/>
</dbReference>
<protein>
    <recommendedName>
        <fullName evidence="5">Glycosyltransferase</fullName>
        <ecNumber evidence="5">2.4.1.-</ecNumber>
    </recommendedName>
</protein>
<dbReference type="FunFam" id="3.40.50.2000:FF:000103">
    <property type="entry name" value="Glycosyltransferase"/>
    <property type="match status" value="1"/>
</dbReference>